<organism evidence="1 2">
    <name type="scientific">Meloidogyne enterolobii</name>
    <name type="common">Root-knot nematode worm</name>
    <name type="synonym">Meloidogyne mayaguensis</name>
    <dbReference type="NCBI Taxonomy" id="390850"/>
    <lineage>
        <taxon>Eukaryota</taxon>
        <taxon>Metazoa</taxon>
        <taxon>Ecdysozoa</taxon>
        <taxon>Nematoda</taxon>
        <taxon>Chromadorea</taxon>
        <taxon>Rhabditida</taxon>
        <taxon>Tylenchina</taxon>
        <taxon>Tylenchomorpha</taxon>
        <taxon>Tylenchoidea</taxon>
        <taxon>Meloidogynidae</taxon>
        <taxon>Meloidogyninae</taxon>
        <taxon>Meloidogyne</taxon>
    </lineage>
</organism>
<proteinExistence type="predicted"/>
<reference evidence="1" key="1">
    <citation type="submission" date="2023-11" db="EMBL/GenBank/DDBJ databases">
        <authorList>
            <person name="Poullet M."/>
        </authorList>
    </citation>
    <scope>NUCLEOTIDE SEQUENCE</scope>
    <source>
        <strain evidence="1">E1834</strain>
    </source>
</reference>
<dbReference type="Proteomes" id="UP001497535">
    <property type="component" value="Unassembled WGS sequence"/>
</dbReference>
<keyword evidence="2" id="KW-1185">Reference proteome</keyword>
<accession>A0ACB1B9C0</accession>
<comment type="caution">
    <text evidence="1">The sequence shown here is derived from an EMBL/GenBank/DDBJ whole genome shotgun (WGS) entry which is preliminary data.</text>
</comment>
<evidence type="ECO:0000313" key="2">
    <source>
        <dbReference type="Proteomes" id="UP001497535"/>
    </source>
</evidence>
<sequence>MSALASTKNHSSAINRPRHPPSKPLTQSSSFVFGSSTPREISYINKTKVSPQDRLLIDTEPRRKKPLPPVGDKDIIYYMRQARSIGPRDRKKAASQNYAFGSSTPRSLSHLSKLAKEQRVYDAKFERIVNKESHGMRSATNPNLVGNNKPIKAQKQQQQHQDEDDAASEPDIVQDRRADFLMTRSAFDMKNKKDEEKNDEEKKKQENKKVLENTLRNNLKLAEERTTPSPESEYFRTTYNFVEIKWGNKDTTQVTILKGSN</sequence>
<name>A0ACB1B9C0_MELEN</name>
<gene>
    <name evidence="1" type="ORF">MENTE1834_LOCUS48449</name>
</gene>
<dbReference type="EMBL" id="CAVMJV010000233">
    <property type="protein sequence ID" value="CAK5127005.1"/>
    <property type="molecule type" value="Genomic_DNA"/>
</dbReference>
<protein>
    <submittedName>
        <fullName evidence="1">Uncharacterized protein</fullName>
    </submittedName>
</protein>
<evidence type="ECO:0000313" key="1">
    <source>
        <dbReference type="EMBL" id="CAK5127005.1"/>
    </source>
</evidence>